<dbReference type="Pfam" id="PF03126">
    <property type="entry name" value="Plus-3"/>
    <property type="match status" value="1"/>
</dbReference>
<feature type="compositionally biased region" description="Basic and acidic residues" evidence="6">
    <location>
        <begin position="61"/>
        <end position="73"/>
    </location>
</feature>
<evidence type="ECO:0000256" key="3">
    <source>
        <dbReference type="ARBA" id="ARBA00023163"/>
    </source>
</evidence>
<feature type="coiled-coil region" evidence="5">
    <location>
        <begin position="430"/>
        <end position="475"/>
    </location>
</feature>
<organism evidence="8 9">
    <name type="scientific">Trichodelitschia bisporula</name>
    <dbReference type="NCBI Taxonomy" id="703511"/>
    <lineage>
        <taxon>Eukaryota</taxon>
        <taxon>Fungi</taxon>
        <taxon>Dikarya</taxon>
        <taxon>Ascomycota</taxon>
        <taxon>Pezizomycotina</taxon>
        <taxon>Dothideomycetes</taxon>
        <taxon>Dothideomycetes incertae sedis</taxon>
        <taxon>Phaeotrichales</taxon>
        <taxon>Phaeotrichaceae</taxon>
        <taxon>Trichodelitschia</taxon>
    </lineage>
</organism>
<feature type="region of interest" description="Disordered" evidence="6">
    <location>
        <begin position="162"/>
        <end position="255"/>
    </location>
</feature>
<keyword evidence="4" id="KW-0539">Nucleus</keyword>
<feature type="region of interest" description="Disordered" evidence="6">
    <location>
        <begin position="491"/>
        <end position="515"/>
    </location>
</feature>
<dbReference type="GO" id="GO:1990269">
    <property type="term" value="F:RNA polymerase II C-terminal domain phosphoserine binding"/>
    <property type="evidence" value="ECO:0007669"/>
    <property type="project" value="TreeGrafter"/>
</dbReference>
<dbReference type="InterPro" id="IPR036128">
    <property type="entry name" value="Plus3-like_sf"/>
</dbReference>
<dbReference type="InterPro" id="IPR004343">
    <property type="entry name" value="Plus-3_dom"/>
</dbReference>
<keyword evidence="3" id="KW-0804">Transcription</keyword>
<keyword evidence="9" id="KW-1185">Reference proteome</keyword>
<feature type="compositionally biased region" description="Polar residues" evidence="6">
    <location>
        <begin position="28"/>
        <end position="37"/>
    </location>
</feature>
<dbReference type="EMBL" id="ML996703">
    <property type="protein sequence ID" value="KAF2397472.1"/>
    <property type="molecule type" value="Genomic_DNA"/>
</dbReference>
<evidence type="ECO:0000256" key="4">
    <source>
        <dbReference type="ARBA" id="ARBA00023242"/>
    </source>
</evidence>
<evidence type="ECO:0000313" key="8">
    <source>
        <dbReference type="EMBL" id="KAF2397472.1"/>
    </source>
</evidence>
<feature type="region of interest" description="Disordered" evidence="6">
    <location>
        <begin position="1"/>
        <end position="121"/>
    </location>
</feature>
<feature type="compositionally biased region" description="Basic and acidic residues" evidence="6">
    <location>
        <begin position="162"/>
        <end position="174"/>
    </location>
</feature>
<comment type="subcellular location">
    <subcellularLocation>
        <location evidence="1">Nucleus</location>
    </subcellularLocation>
</comment>
<evidence type="ECO:0000259" key="7">
    <source>
        <dbReference type="PROSITE" id="PS51360"/>
    </source>
</evidence>
<feature type="compositionally biased region" description="Low complexity" evidence="6">
    <location>
        <begin position="38"/>
        <end position="49"/>
    </location>
</feature>
<feature type="compositionally biased region" description="Basic and acidic residues" evidence="6">
    <location>
        <begin position="197"/>
        <end position="218"/>
    </location>
</feature>
<dbReference type="PANTHER" id="PTHR13115">
    <property type="entry name" value="RNA POLYMERASE-ASSOCIATED PROTEIN RTF1 HOMOLOG"/>
    <property type="match status" value="1"/>
</dbReference>
<evidence type="ECO:0000256" key="5">
    <source>
        <dbReference type="SAM" id="Coils"/>
    </source>
</evidence>
<dbReference type="PANTHER" id="PTHR13115:SF8">
    <property type="entry name" value="RNA POLYMERASE-ASSOCIATED PROTEIN RTF1 HOMOLOG"/>
    <property type="match status" value="1"/>
</dbReference>
<feature type="compositionally biased region" description="Basic and acidic residues" evidence="6">
    <location>
        <begin position="235"/>
        <end position="246"/>
    </location>
</feature>
<gene>
    <name evidence="8" type="ORF">EJ06DRAFT_150577</name>
</gene>
<feature type="compositionally biased region" description="Low complexity" evidence="6">
    <location>
        <begin position="81"/>
        <end position="93"/>
    </location>
</feature>
<dbReference type="PROSITE" id="PS51360">
    <property type="entry name" value="PLUS3"/>
    <property type="match status" value="1"/>
</dbReference>
<accession>A0A6G1HNA0</accession>
<dbReference type="Proteomes" id="UP000799640">
    <property type="component" value="Unassembled WGS sequence"/>
</dbReference>
<dbReference type="AlphaFoldDB" id="A0A6G1HNA0"/>
<dbReference type="GO" id="GO:0003677">
    <property type="term" value="F:DNA binding"/>
    <property type="evidence" value="ECO:0007669"/>
    <property type="project" value="InterPro"/>
</dbReference>
<evidence type="ECO:0000313" key="9">
    <source>
        <dbReference type="Proteomes" id="UP000799640"/>
    </source>
</evidence>
<reference evidence="8" key="1">
    <citation type="journal article" date="2020" name="Stud. Mycol.">
        <title>101 Dothideomycetes genomes: a test case for predicting lifestyles and emergence of pathogens.</title>
        <authorList>
            <person name="Haridas S."/>
            <person name="Albert R."/>
            <person name="Binder M."/>
            <person name="Bloem J."/>
            <person name="Labutti K."/>
            <person name="Salamov A."/>
            <person name="Andreopoulos B."/>
            <person name="Baker S."/>
            <person name="Barry K."/>
            <person name="Bills G."/>
            <person name="Bluhm B."/>
            <person name="Cannon C."/>
            <person name="Castanera R."/>
            <person name="Culley D."/>
            <person name="Daum C."/>
            <person name="Ezra D."/>
            <person name="Gonzalez J."/>
            <person name="Henrissat B."/>
            <person name="Kuo A."/>
            <person name="Liang C."/>
            <person name="Lipzen A."/>
            <person name="Lutzoni F."/>
            <person name="Magnuson J."/>
            <person name="Mondo S."/>
            <person name="Nolan M."/>
            <person name="Ohm R."/>
            <person name="Pangilinan J."/>
            <person name="Park H.-J."/>
            <person name="Ramirez L."/>
            <person name="Alfaro M."/>
            <person name="Sun H."/>
            <person name="Tritt A."/>
            <person name="Yoshinaga Y."/>
            <person name="Zwiers L.-H."/>
            <person name="Turgeon B."/>
            <person name="Goodwin S."/>
            <person name="Spatafora J."/>
            <person name="Crous P."/>
            <person name="Grigoriev I."/>
        </authorList>
    </citation>
    <scope>NUCLEOTIDE SEQUENCE</scope>
    <source>
        <strain evidence="8">CBS 262.69</strain>
    </source>
</reference>
<keyword evidence="5" id="KW-0175">Coiled coil</keyword>
<feature type="domain" description="Plus3" evidence="7">
    <location>
        <begin position="255"/>
        <end position="385"/>
    </location>
</feature>
<dbReference type="SUPFAM" id="SSF159042">
    <property type="entry name" value="Plus3-like"/>
    <property type="match status" value="1"/>
</dbReference>
<name>A0A6G1HNA0_9PEZI</name>
<dbReference type="OrthoDB" id="166375at2759"/>
<feature type="compositionally biased region" description="Acidic residues" evidence="6">
    <location>
        <begin position="1"/>
        <end position="20"/>
    </location>
</feature>
<evidence type="ECO:0000256" key="2">
    <source>
        <dbReference type="ARBA" id="ARBA00023015"/>
    </source>
</evidence>
<keyword evidence="2" id="KW-0805">Transcription regulation</keyword>
<protein>
    <recommendedName>
        <fullName evidence="7">Plus3 domain-containing protein</fullName>
    </recommendedName>
</protein>
<evidence type="ECO:0000256" key="1">
    <source>
        <dbReference type="ARBA" id="ARBA00004123"/>
    </source>
</evidence>
<sequence>MADSDDELLALAGDESDGEFEEKPVSIADNSPTSSPREPSIAPPTAESAPPSPEHQAPSKKSPDSATRRTREDSAEEGEASSRASSPRSLGSDAMDESGSESGADMDNSIHEGSKYPLEGKFRDAADKAEIMAMSQLERETLLAERAEEQVKKTRDLALRNLLEAKDREGDKSATKKRKASAAELEDSQRSVRPKNKRDQALESYTRQRENAHNEDRKRSARHPTRRSRSPSSSSEREDDRQREPSPKFGDPNIPATYVDARRIFVDRRVLHQYCFYPNFDDATTGCFVRVCTGMDQYKIMKIKGYTAGKPYLFGEGTHAFYTEKYLSLSLGKGVKQLPMTNCSNQRFDEDEWERYRSMLEEENLPFVRQYDVNARIDAINKVIAHRFTSEELSKKIQEQRKFEHLMTASAQPRLPPARSHDDIQDRLHARNERNRKQNETEVRQALIQEKFKQRARAKKMAAEEQARKEAAAKQNTLAVPKSNVDDLFSEGSDASRVGTPVPAQTVKPKPKVEKKTGIPTFTRIATDDEVIGEMDFEIDLEI</sequence>
<dbReference type="Gene3D" id="3.90.70.200">
    <property type="entry name" value="Plus-3 domain"/>
    <property type="match status" value="1"/>
</dbReference>
<evidence type="ECO:0000256" key="6">
    <source>
        <dbReference type="SAM" id="MobiDB-lite"/>
    </source>
</evidence>
<dbReference type="GO" id="GO:0016593">
    <property type="term" value="C:Cdc73/Paf1 complex"/>
    <property type="evidence" value="ECO:0007669"/>
    <property type="project" value="TreeGrafter"/>
</dbReference>
<feature type="compositionally biased region" description="Basic and acidic residues" evidence="6">
    <location>
        <begin position="108"/>
        <end position="121"/>
    </location>
</feature>
<dbReference type="SMART" id="SM00719">
    <property type="entry name" value="Plus3"/>
    <property type="match status" value="1"/>
</dbReference>
<proteinExistence type="predicted"/>
<feature type="compositionally biased region" description="Basic residues" evidence="6">
    <location>
        <begin position="219"/>
        <end position="229"/>
    </location>
</feature>